<reference evidence="4" key="2">
    <citation type="submission" date="2020-09" db="EMBL/GenBank/DDBJ databases">
        <authorList>
            <person name="Sun Q."/>
            <person name="Zhou Y."/>
        </authorList>
    </citation>
    <scope>NUCLEOTIDE SEQUENCE</scope>
    <source>
        <strain evidence="4">CGMCC 1.15725</strain>
    </source>
</reference>
<keyword evidence="2" id="KW-0812">Transmembrane</keyword>
<dbReference type="AlphaFoldDB" id="A0A8J2YSH9"/>
<dbReference type="InterPro" id="IPR007730">
    <property type="entry name" value="SPOR-like_dom"/>
</dbReference>
<sequence length="307" mass="31587">MPPRLFPDEPEPPRHDDGLSIDPTDRPYYASEDEPRRGGLIRNIAVVAVMLVCAGAIYFAYNKGKQAGSAPGGAIPLIRADQDPTKKKPDDAGGSVPDEDKLVYNPNDPNAAKYERLLPPPEQPLPRPAAPPAADEPLPVQNVAPAATPQMAPPTAAAGLATESASQQANTTGMMTAPPGAKAAPGVEIPPAPPPQAVPAAPAKPVPLAPQTAAARPAPPAAAASGGPLRVQIAATKDEASARTEFARLQKAHPDLLGNLSATVVKADLGDKGTFYRIQAGPLADRAQADKLCGQLKPLGIGCIVVH</sequence>
<organism evidence="4 5">
    <name type="scientific">Aliidongia dinghuensis</name>
    <dbReference type="NCBI Taxonomy" id="1867774"/>
    <lineage>
        <taxon>Bacteria</taxon>
        <taxon>Pseudomonadati</taxon>
        <taxon>Pseudomonadota</taxon>
        <taxon>Alphaproteobacteria</taxon>
        <taxon>Rhodospirillales</taxon>
        <taxon>Dongiaceae</taxon>
        <taxon>Aliidongia</taxon>
    </lineage>
</organism>
<protein>
    <recommendedName>
        <fullName evidence="3">SPOR domain-containing protein</fullName>
    </recommendedName>
</protein>
<feature type="domain" description="SPOR" evidence="3">
    <location>
        <begin position="223"/>
        <end position="307"/>
    </location>
</feature>
<feature type="compositionally biased region" description="Low complexity" evidence="1">
    <location>
        <begin position="132"/>
        <end position="158"/>
    </location>
</feature>
<feature type="region of interest" description="Disordered" evidence="1">
    <location>
        <begin position="1"/>
        <end position="34"/>
    </location>
</feature>
<keyword evidence="5" id="KW-1185">Reference proteome</keyword>
<evidence type="ECO:0000256" key="1">
    <source>
        <dbReference type="SAM" id="MobiDB-lite"/>
    </source>
</evidence>
<dbReference type="Pfam" id="PF05036">
    <property type="entry name" value="SPOR"/>
    <property type="match status" value="1"/>
</dbReference>
<dbReference type="EMBL" id="BMJQ01000004">
    <property type="protein sequence ID" value="GGF13671.1"/>
    <property type="molecule type" value="Genomic_DNA"/>
</dbReference>
<dbReference type="SUPFAM" id="SSF110997">
    <property type="entry name" value="Sporulation related repeat"/>
    <property type="match status" value="1"/>
</dbReference>
<evidence type="ECO:0000259" key="3">
    <source>
        <dbReference type="PROSITE" id="PS51724"/>
    </source>
</evidence>
<feature type="compositionally biased region" description="Basic and acidic residues" evidence="1">
    <location>
        <begin position="80"/>
        <end position="91"/>
    </location>
</feature>
<accession>A0A8J2YSH9</accession>
<keyword evidence="2" id="KW-1133">Transmembrane helix</keyword>
<feature type="compositionally biased region" description="Polar residues" evidence="1">
    <location>
        <begin position="163"/>
        <end position="174"/>
    </location>
</feature>
<name>A0A8J2YSH9_9PROT</name>
<gene>
    <name evidence="4" type="ORF">GCM10011611_19250</name>
</gene>
<keyword evidence="2" id="KW-0472">Membrane</keyword>
<dbReference type="InterPro" id="IPR036680">
    <property type="entry name" value="SPOR-like_sf"/>
</dbReference>
<evidence type="ECO:0000256" key="2">
    <source>
        <dbReference type="SAM" id="Phobius"/>
    </source>
</evidence>
<comment type="caution">
    <text evidence="4">The sequence shown here is derived from an EMBL/GenBank/DDBJ whole genome shotgun (WGS) entry which is preliminary data.</text>
</comment>
<feature type="compositionally biased region" description="Pro residues" evidence="1">
    <location>
        <begin position="118"/>
        <end position="131"/>
    </location>
</feature>
<dbReference type="GO" id="GO:0042834">
    <property type="term" value="F:peptidoglycan binding"/>
    <property type="evidence" value="ECO:0007669"/>
    <property type="project" value="InterPro"/>
</dbReference>
<feature type="compositionally biased region" description="Pro residues" evidence="1">
    <location>
        <begin position="188"/>
        <end position="205"/>
    </location>
</feature>
<evidence type="ECO:0000313" key="5">
    <source>
        <dbReference type="Proteomes" id="UP000646365"/>
    </source>
</evidence>
<dbReference type="PROSITE" id="PS51724">
    <property type="entry name" value="SPOR"/>
    <property type="match status" value="1"/>
</dbReference>
<proteinExistence type="predicted"/>
<dbReference type="RefSeq" id="WP_189044993.1">
    <property type="nucleotide sequence ID" value="NZ_BMJQ01000004.1"/>
</dbReference>
<dbReference type="Proteomes" id="UP000646365">
    <property type="component" value="Unassembled WGS sequence"/>
</dbReference>
<evidence type="ECO:0000313" key="4">
    <source>
        <dbReference type="EMBL" id="GGF13671.1"/>
    </source>
</evidence>
<reference evidence="4" key="1">
    <citation type="journal article" date="2014" name="Int. J. Syst. Evol. Microbiol.">
        <title>Complete genome sequence of Corynebacterium casei LMG S-19264T (=DSM 44701T), isolated from a smear-ripened cheese.</title>
        <authorList>
            <consortium name="US DOE Joint Genome Institute (JGI-PGF)"/>
            <person name="Walter F."/>
            <person name="Albersmeier A."/>
            <person name="Kalinowski J."/>
            <person name="Ruckert C."/>
        </authorList>
    </citation>
    <scope>NUCLEOTIDE SEQUENCE</scope>
    <source>
        <strain evidence="4">CGMCC 1.15725</strain>
    </source>
</reference>
<feature type="transmembrane region" description="Helical" evidence="2">
    <location>
        <begin position="40"/>
        <end position="61"/>
    </location>
</feature>
<feature type="region of interest" description="Disordered" evidence="1">
    <location>
        <begin position="66"/>
        <end position="205"/>
    </location>
</feature>
<dbReference type="Gene3D" id="3.30.70.1070">
    <property type="entry name" value="Sporulation related repeat"/>
    <property type="match status" value="1"/>
</dbReference>